<dbReference type="Pfam" id="PF12796">
    <property type="entry name" value="Ank_2"/>
    <property type="match status" value="1"/>
</dbReference>
<organism evidence="4 5">
    <name type="scientific">Recurvomyces mirabilis</name>
    <dbReference type="NCBI Taxonomy" id="574656"/>
    <lineage>
        <taxon>Eukaryota</taxon>
        <taxon>Fungi</taxon>
        <taxon>Dikarya</taxon>
        <taxon>Ascomycota</taxon>
        <taxon>Pezizomycotina</taxon>
        <taxon>Dothideomycetes</taxon>
        <taxon>Dothideomycetidae</taxon>
        <taxon>Mycosphaerellales</taxon>
        <taxon>Teratosphaeriaceae</taxon>
        <taxon>Recurvomyces</taxon>
    </lineage>
</organism>
<dbReference type="InterPro" id="IPR050889">
    <property type="entry name" value="Dendritic_Spine_Reg/Scaffold"/>
</dbReference>
<dbReference type="PROSITE" id="PS50297">
    <property type="entry name" value="ANK_REP_REGION"/>
    <property type="match status" value="1"/>
</dbReference>
<reference evidence="4" key="1">
    <citation type="submission" date="2023-07" db="EMBL/GenBank/DDBJ databases">
        <title>Black Yeasts Isolated from many extreme environments.</title>
        <authorList>
            <person name="Coleine C."/>
            <person name="Stajich J.E."/>
            <person name="Selbmann L."/>
        </authorList>
    </citation>
    <scope>NUCLEOTIDE SEQUENCE</scope>
    <source>
        <strain evidence="4">CCFEE 5485</strain>
    </source>
</reference>
<evidence type="ECO:0000256" key="1">
    <source>
        <dbReference type="ARBA" id="ARBA00022737"/>
    </source>
</evidence>
<accession>A0AAE0TSN8</accession>
<dbReference type="Gene3D" id="1.25.40.20">
    <property type="entry name" value="Ankyrin repeat-containing domain"/>
    <property type="match status" value="1"/>
</dbReference>
<evidence type="ECO:0000256" key="3">
    <source>
        <dbReference type="PROSITE-ProRule" id="PRU00023"/>
    </source>
</evidence>
<dbReference type="EMBL" id="JAUTXT010000065">
    <property type="protein sequence ID" value="KAK3670021.1"/>
    <property type="molecule type" value="Genomic_DNA"/>
</dbReference>
<proteinExistence type="predicted"/>
<evidence type="ECO:0000313" key="5">
    <source>
        <dbReference type="Proteomes" id="UP001274830"/>
    </source>
</evidence>
<gene>
    <name evidence="4" type="ORF">LTR78_010120</name>
</gene>
<dbReference type="InterPro" id="IPR036770">
    <property type="entry name" value="Ankyrin_rpt-contain_sf"/>
</dbReference>
<sequence>MTEEIAAALSNGDGYAIGSNVADWDVDGTTTSPAECAARNGLQDVAMALLQDQADVNATDENGRTALHGAAGLGHVAVVRLLLDSHADAGAKDVNGCTAREFATRRHHSDIESLLCDHLELEVKDSEPF</sequence>
<protein>
    <recommendedName>
        <fullName evidence="6">Ankyrin repeat protein</fullName>
    </recommendedName>
</protein>
<dbReference type="Proteomes" id="UP001274830">
    <property type="component" value="Unassembled WGS sequence"/>
</dbReference>
<feature type="repeat" description="ANK" evidence="3">
    <location>
        <begin position="62"/>
        <end position="94"/>
    </location>
</feature>
<dbReference type="PANTHER" id="PTHR24166:SF48">
    <property type="entry name" value="PROTEIN VAPYRIN"/>
    <property type="match status" value="1"/>
</dbReference>
<dbReference type="AlphaFoldDB" id="A0AAE0TSN8"/>
<keyword evidence="5" id="KW-1185">Reference proteome</keyword>
<evidence type="ECO:0000256" key="2">
    <source>
        <dbReference type="ARBA" id="ARBA00023043"/>
    </source>
</evidence>
<evidence type="ECO:0000313" key="4">
    <source>
        <dbReference type="EMBL" id="KAK3670021.1"/>
    </source>
</evidence>
<dbReference type="PROSITE" id="PS50088">
    <property type="entry name" value="ANK_REPEAT"/>
    <property type="match status" value="1"/>
</dbReference>
<comment type="caution">
    <text evidence="4">The sequence shown here is derived from an EMBL/GenBank/DDBJ whole genome shotgun (WGS) entry which is preliminary data.</text>
</comment>
<name>A0AAE0TSN8_9PEZI</name>
<dbReference type="InterPro" id="IPR002110">
    <property type="entry name" value="Ankyrin_rpt"/>
</dbReference>
<evidence type="ECO:0008006" key="6">
    <source>
        <dbReference type="Google" id="ProtNLM"/>
    </source>
</evidence>
<keyword evidence="2 3" id="KW-0040">ANK repeat</keyword>
<dbReference type="PANTHER" id="PTHR24166">
    <property type="entry name" value="ROLLING PEBBLES, ISOFORM B"/>
    <property type="match status" value="1"/>
</dbReference>
<keyword evidence="1" id="KW-0677">Repeat</keyword>
<dbReference type="SMART" id="SM00248">
    <property type="entry name" value="ANK"/>
    <property type="match status" value="2"/>
</dbReference>
<dbReference type="SUPFAM" id="SSF48403">
    <property type="entry name" value="Ankyrin repeat"/>
    <property type="match status" value="1"/>
</dbReference>